<proteinExistence type="predicted"/>
<keyword evidence="4" id="KW-1185">Reference proteome</keyword>
<evidence type="ECO:0000313" key="3">
    <source>
        <dbReference type="EMBL" id="OFC70075.1"/>
    </source>
</evidence>
<dbReference type="EMBL" id="MDHN01000031">
    <property type="protein sequence ID" value="OFC70075.1"/>
    <property type="molecule type" value="Genomic_DNA"/>
</dbReference>
<accession>A0A1E7Z968</accession>
<dbReference type="InterPro" id="IPR051474">
    <property type="entry name" value="Anti-sigma-K/W_factor"/>
</dbReference>
<dbReference type="OrthoDB" id="5298046at2"/>
<dbReference type="InterPro" id="IPR018764">
    <property type="entry name" value="RskA_C"/>
</dbReference>
<feature type="domain" description="Anti-sigma K factor RskA C-terminal" evidence="2">
    <location>
        <begin position="114"/>
        <end position="233"/>
    </location>
</feature>
<dbReference type="PANTHER" id="PTHR37461:SF1">
    <property type="entry name" value="ANTI-SIGMA-K FACTOR RSKA"/>
    <property type="match status" value="1"/>
</dbReference>
<dbReference type="STRING" id="1656094.BFC18_15195"/>
<sequence>MNYLNEQRRNALAAEYVLGTLRGKARARYQKLMMQYQLIAETTALWEQYLGGLNQRVPPVKPPPRVWEAICAQIDPASVTESANSPSSSDGTSDDNIVAFERKRRKQSRLFSGVAAAAALMMAVLLVTLSEPVVAPIERVAIFSDTDNQPLWIIEISGDSLNVRVTDALAAVSDKDYQLWMAPADGGAPISLGLLPKNGDITRIPPEMLLDKNVTVLAVSLEPLGGSPNGSPTDVLYHTNIFSV</sequence>
<dbReference type="GO" id="GO:0016989">
    <property type="term" value="F:sigma factor antagonist activity"/>
    <property type="evidence" value="ECO:0007669"/>
    <property type="project" value="TreeGrafter"/>
</dbReference>
<dbReference type="Proteomes" id="UP000175691">
    <property type="component" value="Unassembled WGS sequence"/>
</dbReference>
<keyword evidence="1" id="KW-1133">Transmembrane helix</keyword>
<evidence type="ECO:0000259" key="2">
    <source>
        <dbReference type="Pfam" id="PF10099"/>
    </source>
</evidence>
<dbReference type="Pfam" id="PF10099">
    <property type="entry name" value="RskA_C"/>
    <property type="match status" value="1"/>
</dbReference>
<dbReference type="AlphaFoldDB" id="A0A1E7Z968"/>
<dbReference type="PANTHER" id="PTHR37461">
    <property type="entry name" value="ANTI-SIGMA-K FACTOR RSKA"/>
    <property type="match status" value="1"/>
</dbReference>
<reference evidence="3 4" key="1">
    <citation type="submission" date="2016-08" db="EMBL/GenBank/DDBJ databases">
        <authorList>
            <person name="Seilhamer J.J."/>
        </authorList>
    </citation>
    <scope>NUCLEOTIDE SEQUENCE [LARGE SCALE GENOMIC DNA]</scope>
    <source>
        <strain evidence="3 4">KCTC 42603</strain>
    </source>
</reference>
<name>A0A1E7Z968_9ALTE</name>
<protein>
    <recommendedName>
        <fullName evidence="2">Anti-sigma K factor RskA C-terminal domain-containing protein</fullName>
    </recommendedName>
</protein>
<dbReference type="GO" id="GO:0006417">
    <property type="term" value="P:regulation of translation"/>
    <property type="evidence" value="ECO:0007669"/>
    <property type="project" value="TreeGrafter"/>
</dbReference>
<dbReference type="RefSeq" id="WP_070126177.1">
    <property type="nucleotide sequence ID" value="NZ_MDHN01000031.1"/>
</dbReference>
<feature type="transmembrane region" description="Helical" evidence="1">
    <location>
        <begin position="110"/>
        <end position="129"/>
    </location>
</feature>
<evidence type="ECO:0000256" key="1">
    <source>
        <dbReference type="SAM" id="Phobius"/>
    </source>
</evidence>
<keyword evidence="1" id="KW-0472">Membrane</keyword>
<keyword evidence="1" id="KW-0812">Transmembrane</keyword>
<dbReference type="GO" id="GO:0005886">
    <property type="term" value="C:plasma membrane"/>
    <property type="evidence" value="ECO:0007669"/>
    <property type="project" value="InterPro"/>
</dbReference>
<organism evidence="3 4">
    <name type="scientific">Alteromonas confluentis</name>
    <dbReference type="NCBI Taxonomy" id="1656094"/>
    <lineage>
        <taxon>Bacteria</taxon>
        <taxon>Pseudomonadati</taxon>
        <taxon>Pseudomonadota</taxon>
        <taxon>Gammaproteobacteria</taxon>
        <taxon>Alteromonadales</taxon>
        <taxon>Alteromonadaceae</taxon>
        <taxon>Alteromonas/Salinimonas group</taxon>
        <taxon>Alteromonas</taxon>
    </lineage>
</organism>
<evidence type="ECO:0000313" key="4">
    <source>
        <dbReference type="Proteomes" id="UP000175691"/>
    </source>
</evidence>
<comment type="caution">
    <text evidence="3">The sequence shown here is derived from an EMBL/GenBank/DDBJ whole genome shotgun (WGS) entry which is preliminary data.</text>
</comment>
<gene>
    <name evidence="3" type="ORF">BFC18_15195</name>
</gene>